<feature type="transmembrane region" description="Helical" evidence="6">
    <location>
        <begin position="229"/>
        <end position="253"/>
    </location>
</feature>
<dbReference type="AlphaFoldDB" id="A0A1X6ZBH3"/>
<evidence type="ECO:0000256" key="4">
    <source>
        <dbReference type="ARBA" id="ARBA00023136"/>
    </source>
</evidence>
<accession>A0A1X6ZBH3</accession>
<gene>
    <name evidence="7" type="ORF">RUM8411_02178</name>
</gene>
<evidence type="ECO:0000256" key="5">
    <source>
        <dbReference type="SAM" id="MobiDB-lite"/>
    </source>
</evidence>
<feature type="transmembrane region" description="Helical" evidence="6">
    <location>
        <begin position="33"/>
        <end position="52"/>
    </location>
</feature>
<feature type="compositionally biased region" description="Polar residues" evidence="5">
    <location>
        <begin position="10"/>
        <end position="25"/>
    </location>
</feature>
<evidence type="ECO:0000256" key="2">
    <source>
        <dbReference type="ARBA" id="ARBA00022692"/>
    </source>
</evidence>
<feature type="transmembrane region" description="Helical" evidence="6">
    <location>
        <begin position="100"/>
        <end position="125"/>
    </location>
</feature>
<feature type="transmembrane region" description="Helical" evidence="6">
    <location>
        <begin position="58"/>
        <end position="79"/>
    </location>
</feature>
<name>A0A1X6ZBH3_9RHOB</name>
<dbReference type="EMBL" id="FWFP01000005">
    <property type="protein sequence ID" value="SLN46443.1"/>
    <property type="molecule type" value="Genomic_DNA"/>
</dbReference>
<feature type="transmembrane region" description="Helical" evidence="6">
    <location>
        <begin position="311"/>
        <end position="336"/>
    </location>
</feature>
<sequence>MRTAVRTDYNAGQSELGTDSAPSTRPASAVSEVTGLIGVVALFGAITAAIYFDTTLPQSIFLLMSGAAIPMIASTILLDKAHLRSSTGLDYGLNRQRSEVASITITKTLGLGATLFVIALAYQIIPTYDTSKYQIVRALTALVFPFLWVFSPVYIAFTTRHMIEPRDELWHFGKFVTFQFSAVDMTYVKDHCRAWLVKGFFLAFMVSILPMIVHSVVNSNLDRVFGEPVLIILYLVQVSFLVDVCIGTIGYVCTFKVLDSHIRSANPFLSGWVAALICYPPFVIMHSGGPLDYRGGTQEWGVWLADQPTVLILWGSVILLLAATYAWATVAFGIRFSNLTHRGIITTGPFRYVKHPAYLSKNLMWWMVYMPFLSVMGTTAAIQSCILLLGVNAVYFARAKTEEKHLMADEDYRKYAEWIRTNGLFARHLRRRDI</sequence>
<dbReference type="RefSeq" id="WP_085822679.1">
    <property type="nucleotide sequence ID" value="NZ_FWFP01000005.1"/>
</dbReference>
<keyword evidence="7" id="KW-0489">Methyltransferase</keyword>
<reference evidence="8" key="1">
    <citation type="submission" date="2017-03" db="EMBL/GenBank/DDBJ databases">
        <authorList>
            <person name="Rodrigo-Torres L."/>
            <person name="Arahal R.D."/>
            <person name="Lucena T."/>
        </authorList>
    </citation>
    <scope>NUCLEOTIDE SEQUENCE [LARGE SCALE GENOMIC DNA]</scope>
    <source>
        <strain evidence="8">CECT 8411</strain>
    </source>
</reference>
<evidence type="ECO:0000256" key="1">
    <source>
        <dbReference type="ARBA" id="ARBA00004141"/>
    </source>
</evidence>
<keyword evidence="4 6" id="KW-0472">Membrane</keyword>
<proteinExistence type="predicted"/>
<evidence type="ECO:0000313" key="8">
    <source>
        <dbReference type="Proteomes" id="UP000193778"/>
    </source>
</evidence>
<evidence type="ECO:0000313" key="7">
    <source>
        <dbReference type="EMBL" id="SLN46443.1"/>
    </source>
</evidence>
<dbReference type="GO" id="GO:0004671">
    <property type="term" value="F:protein C-terminal S-isoprenylcysteine carboxyl O-methyltransferase activity"/>
    <property type="evidence" value="ECO:0007669"/>
    <property type="project" value="InterPro"/>
</dbReference>
<evidence type="ECO:0000256" key="3">
    <source>
        <dbReference type="ARBA" id="ARBA00022989"/>
    </source>
</evidence>
<feature type="transmembrane region" description="Helical" evidence="6">
    <location>
        <begin position="137"/>
        <end position="157"/>
    </location>
</feature>
<keyword evidence="8" id="KW-1185">Reference proteome</keyword>
<feature type="transmembrane region" description="Helical" evidence="6">
    <location>
        <begin position="195"/>
        <end position="217"/>
    </location>
</feature>
<feature type="transmembrane region" description="Helical" evidence="6">
    <location>
        <begin position="380"/>
        <end position="397"/>
    </location>
</feature>
<dbReference type="GO" id="GO:0016020">
    <property type="term" value="C:membrane"/>
    <property type="evidence" value="ECO:0007669"/>
    <property type="project" value="UniProtKB-SubCell"/>
</dbReference>
<dbReference type="OrthoDB" id="7388137at2"/>
<keyword evidence="2 6" id="KW-0812">Transmembrane</keyword>
<dbReference type="Pfam" id="PF04140">
    <property type="entry name" value="ICMT"/>
    <property type="match status" value="1"/>
</dbReference>
<feature type="region of interest" description="Disordered" evidence="5">
    <location>
        <begin position="1"/>
        <end position="25"/>
    </location>
</feature>
<dbReference type="Gene3D" id="1.20.120.1630">
    <property type="match status" value="1"/>
</dbReference>
<dbReference type="InterPro" id="IPR007269">
    <property type="entry name" value="ICMT_MeTrfase"/>
</dbReference>
<keyword evidence="7" id="KW-0808">Transferase</keyword>
<evidence type="ECO:0000256" key="6">
    <source>
        <dbReference type="SAM" id="Phobius"/>
    </source>
</evidence>
<protein>
    <submittedName>
        <fullName evidence="7">Isoprenylcysteine carboxyl methyltransferase (ICMT) family protein</fullName>
    </submittedName>
</protein>
<dbReference type="GO" id="GO:0032259">
    <property type="term" value="P:methylation"/>
    <property type="evidence" value="ECO:0007669"/>
    <property type="project" value="UniProtKB-KW"/>
</dbReference>
<comment type="subcellular location">
    <subcellularLocation>
        <location evidence="1">Membrane</location>
        <topology evidence="1">Multi-pass membrane protein</topology>
    </subcellularLocation>
</comment>
<keyword evidence="3 6" id="KW-1133">Transmembrane helix</keyword>
<organism evidence="7 8">
    <name type="scientific">Ruegeria meonggei</name>
    <dbReference type="NCBI Taxonomy" id="1446476"/>
    <lineage>
        <taxon>Bacteria</taxon>
        <taxon>Pseudomonadati</taxon>
        <taxon>Pseudomonadota</taxon>
        <taxon>Alphaproteobacteria</taxon>
        <taxon>Rhodobacterales</taxon>
        <taxon>Roseobacteraceae</taxon>
        <taxon>Ruegeria</taxon>
    </lineage>
</organism>
<dbReference type="Proteomes" id="UP000193778">
    <property type="component" value="Unassembled WGS sequence"/>
</dbReference>